<dbReference type="GO" id="GO:0005829">
    <property type="term" value="C:cytosol"/>
    <property type="evidence" value="ECO:0007669"/>
    <property type="project" value="TreeGrafter"/>
</dbReference>
<dbReference type="GO" id="GO:0008237">
    <property type="term" value="F:metallopeptidase activity"/>
    <property type="evidence" value="ECO:0007669"/>
    <property type="project" value="UniProtKB-KW"/>
</dbReference>
<feature type="domain" description="Metalloprotease TldD/E C-terminal" evidence="7">
    <location>
        <begin position="249"/>
        <end position="480"/>
    </location>
</feature>
<dbReference type="AlphaFoldDB" id="F7WZI0"/>
<dbReference type="Pfam" id="PF01523">
    <property type="entry name" value="PmbA_TldD_1st"/>
    <property type="match status" value="1"/>
</dbReference>
<name>F7WZI0_9GAMM</name>
<keyword evidence="10" id="KW-1185">Reference proteome</keyword>
<comment type="function">
    <text evidence="1">Probable metalloprotease.</text>
</comment>
<dbReference type="GO" id="GO:0006508">
    <property type="term" value="P:proteolysis"/>
    <property type="evidence" value="ECO:0007669"/>
    <property type="project" value="UniProtKB-KW"/>
</dbReference>
<evidence type="ECO:0000256" key="3">
    <source>
        <dbReference type="ARBA" id="ARBA00022670"/>
    </source>
</evidence>
<dbReference type="KEGG" id="baj:BCTU_264"/>
<dbReference type="Proteomes" id="UP000006811">
    <property type="component" value="Chromosome"/>
</dbReference>
<dbReference type="OrthoDB" id="9803213at2"/>
<dbReference type="NCBIfam" id="NF008006">
    <property type="entry name" value="PRK10735.1"/>
    <property type="match status" value="1"/>
</dbReference>
<keyword evidence="3 9" id="KW-0645">Protease</keyword>
<evidence type="ECO:0000256" key="2">
    <source>
        <dbReference type="ARBA" id="ARBA00005836"/>
    </source>
</evidence>
<accession>F7WZI0</accession>
<dbReference type="InterPro" id="IPR025502">
    <property type="entry name" value="TldD"/>
</dbReference>
<dbReference type="SUPFAM" id="SSF111283">
    <property type="entry name" value="Putative modulator of DNA gyrase, PmbA/TldD"/>
    <property type="match status" value="1"/>
</dbReference>
<dbReference type="HOGENOM" id="CLU_026425_1_0_6"/>
<dbReference type="InterPro" id="IPR035068">
    <property type="entry name" value="TldD/PmbA_N"/>
</dbReference>
<dbReference type="Gene3D" id="3.30.2290.10">
    <property type="entry name" value="PmbA/TldD superfamily"/>
    <property type="match status" value="1"/>
</dbReference>
<gene>
    <name evidence="9" type="primary">tldD</name>
    <name evidence="9" type="ORF">BCTU_264</name>
</gene>
<proteinExistence type="inferred from homology"/>
<dbReference type="eggNOG" id="COG0312">
    <property type="taxonomic scope" value="Bacteria"/>
</dbReference>
<dbReference type="PIRSF" id="PIRSF004919">
    <property type="entry name" value="TldD"/>
    <property type="match status" value="1"/>
</dbReference>
<dbReference type="PANTHER" id="PTHR30624:SF4">
    <property type="entry name" value="METALLOPROTEASE TLDD"/>
    <property type="match status" value="1"/>
</dbReference>
<dbReference type="Pfam" id="PF19290">
    <property type="entry name" value="PmbA_TldD_2nd"/>
    <property type="match status" value="1"/>
</dbReference>
<keyword evidence="5" id="KW-0482">Metalloprotease</keyword>
<dbReference type="EMBL" id="CP001817">
    <property type="protein sequence ID" value="AEH39844.1"/>
    <property type="molecule type" value="Genomic_DNA"/>
</dbReference>
<comment type="similarity">
    <text evidence="2">Belongs to the peptidase U62 family.</text>
</comment>
<evidence type="ECO:0000313" key="10">
    <source>
        <dbReference type="Proteomes" id="UP000006811"/>
    </source>
</evidence>
<keyword evidence="4" id="KW-0378">Hydrolase</keyword>
<protein>
    <submittedName>
        <fullName evidence="9">Predicted Zn-dependent protease</fullName>
    </submittedName>
</protein>
<feature type="domain" description="Metalloprotease TldD/E N-terminal" evidence="6">
    <location>
        <begin position="36"/>
        <end position="89"/>
    </location>
</feature>
<sequence>MLKLVSNILLYPNNIYEKDIVITLDKILSKKIDFGDIYFQLKKSESWILENKIIKKGTLCIDEGFGIRTINHSSTAFSYSNCINLNNIQKVSNIVCDMLPIFPKTVLKKAYFSDNISYYSSVDPIEKVSIDKKINLLHMIDNIARKQDPRVVNVNAVLNCEHENILVASTDCSHLSADIRPLIYISISVVVESNGQREKGYSGGGGRFEFSYFFEKHFSGDLRIEYWTKEAVRIALVALFSKPAPAGLFSVVLGSGWPGVLFHEAVGHGLEGDFIRKKTSLFTKKKGQKVASELCTIVDNGTLKNLRGSINIDDEGVPSQKNILIENGILKSFLQDKINANLMNTRYTGNGRRQSYAHLPMPRMTNTYLMPRKMKHEDIIESVNNGIYAVNFSGGQVDITSGNFVFSAAEAYIIQNGKIKYPIKGVTLIGSGIKTMNLISMVGNNLKMDDGIGFCGKEGQNIPVCVGQPTVKVDSLTVGGTVTS</sequence>
<evidence type="ECO:0000259" key="8">
    <source>
        <dbReference type="Pfam" id="PF19290"/>
    </source>
</evidence>
<dbReference type="PANTHER" id="PTHR30624">
    <property type="entry name" value="UNCHARACTERIZED PROTEIN TLDD AND PMBA"/>
    <property type="match status" value="1"/>
</dbReference>
<evidence type="ECO:0000259" key="6">
    <source>
        <dbReference type="Pfam" id="PF01523"/>
    </source>
</evidence>
<feature type="domain" description="Metalloprotease TldD/E central" evidence="8">
    <location>
        <begin position="124"/>
        <end position="239"/>
    </location>
</feature>
<organism evidence="9 10">
    <name type="scientific">Buchnera aphidicola</name>
    <name type="common">Cinara tujafilina</name>
    <dbReference type="NCBI Taxonomy" id="261317"/>
    <lineage>
        <taxon>Bacteria</taxon>
        <taxon>Pseudomonadati</taxon>
        <taxon>Pseudomonadota</taxon>
        <taxon>Gammaproteobacteria</taxon>
        <taxon>Enterobacterales</taxon>
        <taxon>Erwiniaceae</taxon>
        <taxon>Buchnera</taxon>
    </lineage>
</organism>
<evidence type="ECO:0000256" key="4">
    <source>
        <dbReference type="ARBA" id="ARBA00022801"/>
    </source>
</evidence>
<dbReference type="InterPro" id="IPR045570">
    <property type="entry name" value="Metalloprtase-TldD/E_cen_dom"/>
</dbReference>
<dbReference type="InterPro" id="IPR036059">
    <property type="entry name" value="TldD/PmbA_sf"/>
</dbReference>
<dbReference type="InterPro" id="IPR051463">
    <property type="entry name" value="Peptidase_U62_metallo"/>
</dbReference>
<evidence type="ECO:0000256" key="5">
    <source>
        <dbReference type="ARBA" id="ARBA00023049"/>
    </source>
</evidence>
<reference evidence="9 10" key="1">
    <citation type="journal article" date="2011" name="Appl. Environ. Microbiol.">
        <title>The genome of Buchnera aphidicola from the aphid Cinara tujafilina provides new clues about the evolutionary history of metabolic losses in bacterial endosymbionts.</title>
        <authorList>
            <person name="Lamelas A."/>
            <person name="Gosalbes M.J."/>
            <person name="Moya A."/>
            <person name="Latorre A."/>
        </authorList>
    </citation>
    <scope>NUCLEOTIDE SEQUENCE [LARGE SCALE GENOMIC DNA]</scope>
    <source>
        <strain evidence="10">Cinara tujafilina</strain>
    </source>
</reference>
<evidence type="ECO:0000256" key="1">
    <source>
        <dbReference type="ARBA" id="ARBA00002796"/>
    </source>
</evidence>
<evidence type="ECO:0000259" key="7">
    <source>
        <dbReference type="Pfam" id="PF19289"/>
    </source>
</evidence>
<dbReference type="InterPro" id="IPR045569">
    <property type="entry name" value="Metalloprtase-TldD/E_C"/>
</dbReference>
<dbReference type="Pfam" id="PF19289">
    <property type="entry name" value="PmbA_TldD_3rd"/>
    <property type="match status" value="1"/>
</dbReference>
<dbReference type="InterPro" id="IPR002510">
    <property type="entry name" value="Metalloprtase-TldD/E_N"/>
</dbReference>
<evidence type="ECO:0000313" key="9">
    <source>
        <dbReference type="EMBL" id="AEH39844.1"/>
    </source>
</evidence>